<organism evidence="1 2">
    <name type="scientific">Araneus ventricosus</name>
    <name type="common">Orbweaver spider</name>
    <name type="synonym">Epeira ventricosa</name>
    <dbReference type="NCBI Taxonomy" id="182803"/>
    <lineage>
        <taxon>Eukaryota</taxon>
        <taxon>Metazoa</taxon>
        <taxon>Ecdysozoa</taxon>
        <taxon>Arthropoda</taxon>
        <taxon>Chelicerata</taxon>
        <taxon>Arachnida</taxon>
        <taxon>Araneae</taxon>
        <taxon>Araneomorphae</taxon>
        <taxon>Entelegynae</taxon>
        <taxon>Araneoidea</taxon>
        <taxon>Araneidae</taxon>
        <taxon>Araneus</taxon>
    </lineage>
</organism>
<keyword evidence="2" id="KW-1185">Reference proteome</keyword>
<gene>
    <name evidence="1" type="ORF">AVEN_118751_1</name>
</gene>
<comment type="caution">
    <text evidence="1">The sequence shown here is derived from an EMBL/GenBank/DDBJ whole genome shotgun (WGS) entry which is preliminary data.</text>
</comment>
<protein>
    <submittedName>
        <fullName evidence="1">Uncharacterized protein</fullName>
    </submittedName>
</protein>
<dbReference type="AlphaFoldDB" id="A0A4Y2BY19"/>
<dbReference type="EMBL" id="BGPR01000118">
    <property type="protein sequence ID" value="GBL96206.1"/>
    <property type="molecule type" value="Genomic_DNA"/>
</dbReference>
<name>A0A4Y2BY19_ARAVE</name>
<proteinExistence type="predicted"/>
<evidence type="ECO:0000313" key="1">
    <source>
        <dbReference type="EMBL" id="GBL96206.1"/>
    </source>
</evidence>
<reference evidence="1 2" key="1">
    <citation type="journal article" date="2019" name="Sci. Rep.">
        <title>Orb-weaving spider Araneus ventricosus genome elucidates the spidroin gene catalogue.</title>
        <authorList>
            <person name="Kono N."/>
            <person name="Nakamura H."/>
            <person name="Ohtoshi R."/>
            <person name="Moran D.A.P."/>
            <person name="Shinohara A."/>
            <person name="Yoshida Y."/>
            <person name="Fujiwara M."/>
            <person name="Mori M."/>
            <person name="Tomita M."/>
            <person name="Arakawa K."/>
        </authorList>
    </citation>
    <scope>NUCLEOTIDE SEQUENCE [LARGE SCALE GENOMIC DNA]</scope>
</reference>
<sequence length="104" mass="12480">MYSLVKYSLALMCNFRHWGCRLRGWCVVFIRFYWDSLKNDEAAPIGLAQLRNETPENRQVLIKRLELLMFRWSQHPMIWKILRNELPTINVETIAVINNSTYCM</sequence>
<dbReference type="Proteomes" id="UP000499080">
    <property type="component" value="Unassembled WGS sequence"/>
</dbReference>
<accession>A0A4Y2BY19</accession>
<evidence type="ECO:0000313" key="2">
    <source>
        <dbReference type="Proteomes" id="UP000499080"/>
    </source>
</evidence>